<dbReference type="RefSeq" id="WP_106713025.1">
    <property type="nucleotide sequence ID" value="NZ_PGGO01000018.1"/>
</dbReference>
<protein>
    <submittedName>
        <fullName evidence="1">Uncharacterized protein</fullName>
    </submittedName>
</protein>
<organism evidence="1 2">
    <name type="scientific">Phyllobacterium brassicacearum</name>
    <dbReference type="NCBI Taxonomy" id="314235"/>
    <lineage>
        <taxon>Bacteria</taxon>
        <taxon>Pseudomonadati</taxon>
        <taxon>Pseudomonadota</taxon>
        <taxon>Alphaproteobacteria</taxon>
        <taxon>Hyphomicrobiales</taxon>
        <taxon>Phyllobacteriaceae</taxon>
        <taxon>Phyllobacterium</taxon>
    </lineage>
</organism>
<proteinExistence type="predicted"/>
<accession>A0A2P7BEI7</accession>
<dbReference type="Proteomes" id="UP000241444">
    <property type="component" value="Unassembled WGS sequence"/>
</dbReference>
<gene>
    <name evidence="1" type="ORF">CU102_20845</name>
</gene>
<evidence type="ECO:0000313" key="1">
    <source>
        <dbReference type="EMBL" id="PSH64890.1"/>
    </source>
</evidence>
<sequence length="212" mass="23229">MLGAWASIFYPEPKSVHSLGSYYPNVNRSFEDDSAKADNTNIAREFKRYGTPDSIIGKMITAPHDNISWLKSNELAAEGFSTVITPGDEPPQTTAAVPQYVPPLSYAPTPTPVQPTPAPSYAPNYNDWSMTCQSTATGSLYGVSIYNNGTIAIGKNMYSVDDGHFAKNGAGSYLAKGRTKYGHYVAVFHSTNPQPYIAFVNRKGERVKDWCR</sequence>
<name>A0A2P7BEI7_9HYPH</name>
<evidence type="ECO:0000313" key="2">
    <source>
        <dbReference type="Proteomes" id="UP000241444"/>
    </source>
</evidence>
<keyword evidence="2" id="KW-1185">Reference proteome</keyword>
<comment type="caution">
    <text evidence="1">The sequence shown here is derived from an EMBL/GenBank/DDBJ whole genome shotgun (WGS) entry which is preliminary data.</text>
</comment>
<dbReference type="AlphaFoldDB" id="A0A2P7BEI7"/>
<dbReference type="EMBL" id="PGGO01000018">
    <property type="protein sequence ID" value="PSH64890.1"/>
    <property type="molecule type" value="Genomic_DNA"/>
</dbReference>
<reference evidence="2" key="1">
    <citation type="submission" date="2017-11" db="EMBL/GenBank/DDBJ databases">
        <authorList>
            <person name="Kuznetsova I."/>
            <person name="Sazanova A."/>
            <person name="Chirak E."/>
            <person name="Safronova V."/>
            <person name="Willems A."/>
        </authorList>
    </citation>
    <scope>NUCLEOTIDE SEQUENCE [LARGE SCALE GENOMIC DNA]</scope>
    <source>
        <strain evidence="2">STM 196</strain>
    </source>
</reference>